<dbReference type="Pfam" id="PF13639">
    <property type="entry name" value="zf-RING_2"/>
    <property type="match status" value="1"/>
</dbReference>
<dbReference type="InterPro" id="IPR011016">
    <property type="entry name" value="Znf_RING-CH"/>
</dbReference>
<evidence type="ECO:0000256" key="14">
    <source>
        <dbReference type="SAM" id="MobiDB-lite"/>
    </source>
</evidence>
<dbReference type="CDD" id="cd16479">
    <property type="entry name" value="RING-H2_synoviolin"/>
    <property type="match status" value="1"/>
</dbReference>
<dbReference type="InterPro" id="IPR057992">
    <property type="entry name" value="TPR_SYVN1_N"/>
</dbReference>
<dbReference type="GO" id="GO:0016567">
    <property type="term" value="P:protein ubiquitination"/>
    <property type="evidence" value="ECO:0007669"/>
    <property type="project" value="TreeGrafter"/>
</dbReference>
<feature type="transmembrane region" description="Helical" evidence="15">
    <location>
        <begin position="47"/>
        <end position="75"/>
    </location>
</feature>
<dbReference type="PANTHER" id="PTHR15067:SF4">
    <property type="entry name" value="E3 UBIQUITIN-PROTEIN LIGASE RNF8"/>
    <property type="match status" value="1"/>
</dbReference>
<keyword evidence="12 15" id="KW-0472">Membrane</keyword>
<feature type="domain" description="RING-type" evidence="16">
    <location>
        <begin position="360"/>
        <end position="403"/>
    </location>
</feature>
<feature type="region of interest" description="Disordered" evidence="14">
    <location>
        <begin position="801"/>
        <end position="830"/>
    </location>
</feature>
<reference evidence="17 18" key="1">
    <citation type="journal article" date="2010" name="Science">
        <title>Genomic analysis of organismal complexity in the multicellular green alga Volvox carteri.</title>
        <authorList>
            <person name="Prochnik S.E."/>
            <person name="Umen J."/>
            <person name="Nedelcu A.M."/>
            <person name="Hallmann A."/>
            <person name="Miller S.M."/>
            <person name="Nishii I."/>
            <person name="Ferris P."/>
            <person name="Kuo A."/>
            <person name="Mitros T."/>
            <person name="Fritz-Laylin L.K."/>
            <person name="Hellsten U."/>
            <person name="Chapman J."/>
            <person name="Simakov O."/>
            <person name="Rensing S.A."/>
            <person name="Terry A."/>
            <person name="Pangilinan J."/>
            <person name="Kapitonov V."/>
            <person name="Jurka J."/>
            <person name="Salamov A."/>
            <person name="Shapiro H."/>
            <person name="Schmutz J."/>
            <person name="Grimwood J."/>
            <person name="Lindquist E."/>
            <person name="Lucas S."/>
            <person name="Grigoriev I.V."/>
            <person name="Schmitt R."/>
            <person name="Kirk D."/>
            <person name="Rokhsar D.S."/>
        </authorList>
    </citation>
    <scope>NUCLEOTIDE SEQUENCE [LARGE SCALE GENOMIC DNA]</scope>
    <source>
        <strain evidence="18">f. Nagariensis / Eve</strain>
    </source>
</reference>
<evidence type="ECO:0000313" key="18">
    <source>
        <dbReference type="Proteomes" id="UP000001058"/>
    </source>
</evidence>
<dbReference type="SMART" id="SM00184">
    <property type="entry name" value="RING"/>
    <property type="match status" value="1"/>
</dbReference>
<dbReference type="GO" id="GO:0005829">
    <property type="term" value="C:cytosol"/>
    <property type="evidence" value="ECO:0007669"/>
    <property type="project" value="TreeGrafter"/>
</dbReference>
<keyword evidence="8" id="KW-0833">Ubl conjugation pathway</keyword>
<keyword evidence="7 13" id="KW-0863">Zinc-finger</keyword>
<dbReference type="STRING" id="3068.D8U3N4"/>
<comment type="pathway">
    <text evidence="2">Protein modification; protein ubiquitination.</text>
</comment>
<keyword evidence="18" id="KW-1185">Reference proteome</keyword>
<gene>
    <name evidence="17" type="ORF">VOLCADRAFT_94007</name>
</gene>
<evidence type="ECO:0000256" key="4">
    <source>
        <dbReference type="ARBA" id="ARBA00022679"/>
    </source>
</evidence>
<feature type="compositionally biased region" description="Low complexity" evidence="14">
    <location>
        <begin position="530"/>
        <end position="544"/>
    </location>
</feature>
<keyword evidence="5 15" id="KW-0812">Transmembrane</keyword>
<feature type="transmembrane region" description="Helical" evidence="15">
    <location>
        <begin position="150"/>
        <end position="173"/>
    </location>
</feature>
<dbReference type="InterPro" id="IPR013083">
    <property type="entry name" value="Znf_RING/FYVE/PHD"/>
</dbReference>
<evidence type="ECO:0000256" key="8">
    <source>
        <dbReference type="ARBA" id="ARBA00022786"/>
    </source>
</evidence>
<dbReference type="GeneID" id="9622259"/>
<comment type="subcellular location">
    <subcellularLocation>
        <location evidence="1">Endoplasmic reticulum membrane</location>
        <topology evidence="1">Multi-pass membrane protein</topology>
    </subcellularLocation>
</comment>
<keyword evidence="9" id="KW-0256">Endoplasmic reticulum</keyword>
<accession>D8U3N4</accession>
<dbReference type="GO" id="GO:0008270">
    <property type="term" value="F:zinc ion binding"/>
    <property type="evidence" value="ECO:0007669"/>
    <property type="project" value="UniProtKB-KW"/>
</dbReference>
<feature type="transmembrane region" description="Helical" evidence="15">
    <location>
        <begin position="109"/>
        <end position="129"/>
    </location>
</feature>
<feature type="compositionally biased region" description="Gly residues" evidence="14">
    <location>
        <begin position="609"/>
        <end position="620"/>
    </location>
</feature>
<dbReference type="PANTHER" id="PTHR15067">
    <property type="entry name" value="E3 UBIQUITIN-PROTEIN LIGASE RNF8"/>
    <property type="match status" value="1"/>
</dbReference>
<evidence type="ECO:0000256" key="12">
    <source>
        <dbReference type="ARBA" id="ARBA00023136"/>
    </source>
</evidence>
<dbReference type="GO" id="GO:0006511">
    <property type="term" value="P:ubiquitin-dependent protein catabolic process"/>
    <property type="evidence" value="ECO:0007669"/>
    <property type="project" value="TreeGrafter"/>
</dbReference>
<evidence type="ECO:0000313" key="17">
    <source>
        <dbReference type="EMBL" id="EFJ45639.1"/>
    </source>
</evidence>
<feature type="compositionally biased region" description="Low complexity" evidence="14">
    <location>
        <begin position="801"/>
        <end position="829"/>
    </location>
</feature>
<evidence type="ECO:0000256" key="5">
    <source>
        <dbReference type="ARBA" id="ARBA00022692"/>
    </source>
</evidence>
<keyword evidence="10" id="KW-0862">Zinc</keyword>
<feature type="compositionally biased region" description="Basic and acidic residues" evidence="14">
    <location>
        <begin position="624"/>
        <end position="645"/>
    </location>
</feature>
<dbReference type="PROSITE" id="PS50089">
    <property type="entry name" value="ZF_RING_2"/>
    <property type="match status" value="1"/>
</dbReference>
<dbReference type="OrthoDB" id="7759664at2759"/>
<keyword evidence="6" id="KW-0479">Metal-binding</keyword>
<dbReference type="eggNOG" id="KOG0802">
    <property type="taxonomic scope" value="Eukaryota"/>
</dbReference>
<evidence type="ECO:0000256" key="2">
    <source>
        <dbReference type="ARBA" id="ARBA00004906"/>
    </source>
</evidence>
<dbReference type="InterPro" id="IPR001841">
    <property type="entry name" value="Znf_RING"/>
</dbReference>
<feature type="compositionally biased region" description="Basic residues" evidence="14">
    <location>
        <begin position="545"/>
        <end position="555"/>
    </location>
</feature>
<dbReference type="SMART" id="SM00744">
    <property type="entry name" value="RINGv"/>
    <property type="match status" value="1"/>
</dbReference>
<dbReference type="EMBL" id="GL378356">
    <property type="protein sequence ID" value="EFJ45639.1"/>
    <property type="molecule type" value="Genomic_DNA"/>
</dbReference>
<feature type="compositionally biased region" description="Acidic residues" evidence="14">
    <location>
        <begin position="597"/>
        <end position="607"/>
    </location>
</feature>
<organism evidence="18">
    <name type="scientific">Volvox carteri f. nagariensis</name>
    <dbReference type="NCBI Taxonomy" id="3068"/>
    <lineage>
        <taxon>Eukaryota</taxon>
        <taxon>Viridiplantae</taxon>
        <taxon>Chlorophyta</taxon>
        <taxon>core chlorophytes</taxon>
        <taxon>Chlorophyceae</taxon>
        <taxon>CS clade</taxon>
        <taxon>Chlamydomonadales</taxon>
        <taxon>Volvocaceae</taxon>
        <taxon>Volvox</taxon>
    </lineage>
</organism>
<feature type="region of interest" description="Disordered" evidence="14">
    <location>
        <begin position="597"/>
        <end position="646"/>
    </location>
</feature>
<comment type="similarity">
    <text evidence="3">Belongs to the HRD1 family.</text>
</comment>
<protein>
    <recommendedName>
        <fullName evidence="16">RING-type domain-containing protein</fullName>
    </recommendedName>
</protein>
<feature type="region of interest" description="Disordered" evidence="14">
    <location>
        <begin position="513"/>
        <end position="559"/>
    </location>
</feature>
<dbReference type="InParanoid" id="D8U3N4"/>
<evidence type="ECO:0000256" key="6">
    <source>
        <dbReference type="ARBA" id="ARBA00022723"/>
    </source>
</evidence>
<name>D8U3N4_VOLCA</name>
<evidence type="ECO:0000256" key="1">
    <source>
        <dbReference type="ARBA" id="ARBA00004477"/>
    </source>
</evidence>
<dbReference type="Proteomes" id="UP000001058">
    <property type="component" value="Unassembled WGS sequence"/>
</dbReference>
<dbReference type="Gene3D" id="3.30.40.10">
    <property type="entry name" value="Zinc/RING finger domain, C3HC4 (zinc finger)"/>
    <property type="match status" value="1"/>
</dbReference>
<evidence type="ECO:0000256" key="11">
    <source>
        <dbReference type="ARBA" id="ARBA00022989"/>
    </source>
</evidence>
<evidence type="ECO:0000259" key="16">
    <source>
        <dbReference type="PROSITE" id="PS50089"/>
    </source>
</evidence>
<dbReference type="Pfam" id="PF25563">
    <property type="entry name" value="TPR_SYVN1_N"/>
    <property type="match status" value="1"/>
</dbReference>
<dbReference type="KEGG" id="vcn:VOLCADRAFT_94007"/>
<evidence type="ECO:0000256" key="13">
    <source>
        <dbReference type="PROSITE-ProRule" id="PRU00175"/>
    </source>
</evidence>
<keyword evidence="11 15" id="KW-1133">Transmembrane helix</keyword>
<evidence type="ECO:0000256" key="15">
    <source>
        <dbReference type="SAM" id="Phobius"/>
    </source>
</evidence>
<dbReference type="AlphaFoldDB" id="D8U3N4"/>
<evidence type="ECO:0000256" key="10">
    <source>
        <dbReference type="ARBA" id="ARBA00022833"/>
    </source>
</evidence>
<dbReference type="GO" id="GO:0061630">
    <property type="term" value="F:ubiquitin protein ligase activity"/>
    <property type="evidence" value="ECO:0007669"/>
    <property type="project" value="TreeGrafter"/>
</dbReference>
<dbReference type="SMART" id="SM01197">
    <property type="entry name" value="FANCL_C"/>
    <property type="match status" value="1"/>
</dbReference>
<dbReference type="GO" id="GO:0000151">
    <property type="term" value="C:ubiquitin ligase complex"/>
    <property type="evidence" value="ECO:0007669"/>
    <property type="project" value="TreeGrafter"/>
</dbReference>
<sequence>MVIGLPKSYAYPCLTIPRSRNLVRLLPGDSWTFQDASTLWNTIPSELALFVLLNFFVSALAMTAVLVAALFLGRLSATEFQRLSHRLIKYAVFKMVFLGSIISPDPRDFAVWLAWFAVVGYLRVFLGAAKDRLESLMSSPGAQLGRHARGVCLLLLVLLCNGLAFAMVMKLLAGQSLARLLLCAFDSAVVTIEGLKTLLRYVVNMVDRYQSMSGFNAAAAAAAVAGAGAAPPAAVGDNDEDLPTAAAAAAVMNTAGGGGGWDLGWPGKGNFLYHAELVADVLVHAVTLAHYLHVWVMHGLSFHFIDAMLFLDMRTVLLSLLRRLRSHLSYRAATQRLNTTFRDVHPSALVAAGGGATIDCTICMDEIVHVAKQLPCGHVFHLSCLRAWLQQSGSESFTCPNCRKPILVGEPGGGGGGGRSDGGGGQRRQWESDWWIVRMWDRLYLRLVVALEPLLLTLLISSSSSSRPPLHLVDIALADLRVILNMAILLHRLLLTFSCCSITLWLGGRTQARRRSARPPSSPREGFGESPWPAAAAAAAAGPSRGRRQGRRRRSALTPAEDSSLEYLDLGDDVAAAAHDLYDDLYDDGDDEVVEAEEGDDVDEADNGNDGGDGGDGANYGGEEDAREREGGLQRGANGEDRDSDAAGWRGGCCGAAGDMCAAVGAGPLAAASGPSRELPAAMWAAVRSIIIIVTGEASKVANSVAGLVAETGPGGVGLLAELGHHVQAPPCDDGVMAAAVARQLGRTISASLRSTFTAAGSEIPRWPLVVVVMVAVVMAPARVLWPGLIAPMVRRAVRPPGGAAPYPRRGAAGASGDSGRSGSRQAGGTPVQVAALQERLLVSSTSGTLLPWQHLHSFVVRLSHPMHIRSNNDRLKRIDVHTNKNGCDATSFEVIINQLDNEDANELGTLTHPALLRAVRS</sequence>
<evidence type="ECO:0000256" key="9">
    <source>
        <dbReference type="ARBA" id="ARBA00022824"/>
    </source>
</evidence>
<dbReference type="RefSeq" id="XP_002953329.1">
    <property type="nucleotide sequence ID" value="XM_002953283.1"/>
</dbReference>
<dbReference type="SUPFAM" id="SSF57850">
    <property type="entry name" value="RING/U-box"/>
    <property type="match status" value="1"/>
</dbReference>
<evidence type="ECO:0000256" key="7">
    <source>
        <dbReference type="ARBA" id="ARBA00022771"/>
    </source>
</evidence>
<proteinExistence type="inferred from homology"/>
<evidence type="ECO:0000256" key="3">
    <source>
        <dbReference type="ARBA" id="ARBA00010089"/>
    </source>
</evidence>
<keyword evidence="4" id="KW-0808">Transferase</keyword>
<dbReference type="InterPro" id="IPR058051">
    <property type="entry name" value="Znf_RING_synoviolin"/>
</dbReference>